<sequence length="52" mass="5656">MTAHKVGDHVEVEAEEARAGQSGTQHVRYIMVVSIVLVLIGFLALGAFWFGN</sequence>
<protein>
    <submittedName>
        <fullName evidence="2">Uncharacterized protein</fullName>
    </submittedName>
</protein>
<dbReference type="AlphaFoldDB" id="A0A6I6MIC6"/>
<feature type="transmembrane region" description="Helical" evidence="1">
    <location>
        <begin position="29"/>
        <end position="50"/>
    </location>
</feature>
<dbReference type="RefSeq" id="WP_158765733.1">
    <property type="nucleotide sequence ID" value="NZ_CP047045.1"/>
</dbReference>
<proteinExistence type="predicted"/>
<keyword evidence="1" id="KW-0472">Membrane</keyword>
<keyword evidence="1" id="KW-1133">Transmembrane helix</keyword>
<organism evidence="2 3">
    <name type="scientific">Terricaulis silvestris</name>
    <dbReference type="NCBI Taxonomy" id="2686094"/>
    <lineage>
        <taxon>Bacteria</taxon>
        <taxon>Pseudomonadati</taxon>
        <taxon>Pseudomonadota</taxon>
        <taxon>Alphaproteobacteria</taxon>
        <taxon>Caulobacterales</taxon>
        <taxon>Caulobacteraceae</taxon>
        <taxon>Terricaulis</taxon>
    </lineage>
</organism>
<reference evidence="3" key="1">
    <citation type="submission" date="2019-12" db="EMBL/GenBank/DDBJ databases">
        <title>Complete genome of Terracaulis silvestris 0127_4.</title>
        <authorList>
            <person name="Vieira S."/>
            <person name="Riedel T."/>
            <person name="Sproer C."/>
            <person name="Pascual J."/>
            <person name="Boedeker C."/>
            <person name="Overmann J."/>
        </authorList>
    </citation>
    <scope>NUCLEOTIDE SEQUENCE [LARGE SCALE GENOMIC DNA]</scope>
    <source>
        <strain evidence="3">0127_4</strain>
    </source>
</reference>
<dbReference type="EMBL" id="CP047045">
    <property type="protein sequence ID" value="QGZ94825.1"/>
    <property type="molecule type" value="Genomic_DNA"/>
</dbReference>
<name>A0A6I6MIC6_9CAUL</name>
<keyword evidence="3" id="KW-1185">Reference proteome</keyword>
<evidence type="ECO:0000313" key="2">
    <source>
        <dbReference type="EMBL" id="QGZ94825.1"/>
    </source>
</evidence>
<dbReference type="Proteomes" id="UP000431269">
    <property type="component" value="Chromosome"/>
</dbReference>
<evidence type="ECO:0000313" key="3">
    <source>
        <dbReference type="Proteomes" id="UP000431269"/>
    </source>
</evidence>
<dbReference type="KEGG" id="tsv:DSM104635_01657"/>
<evidence type="ECO:0000256" key="1">
    <source>
        <dbReference type="SAM" id="Phobius"/>
    </source>
</evidence>
<gene>
    <name evidence="2" type="ORF">DSM104635_01657</name>
</gene>
<keyword evidence="1" id="KW-0812">Transmembrane</keyword>
<accession>A0A6I6MIC6</accession>